<sequence length="218" mass="24553">MPGDFVCDMVKLDVEGHELHALYGMREIVRRSPECVVIFEKLENDSGVESGLLEYAETVGWGVYAINGISLSRVSLPEFKSARGYFIAALPAHVEKDGLVRNFFDIYPTDFNPVQAKVTDGVMLTDKTESVGHVAFHGPYWFLPRGGYRVVIEGELAGLFQVDVSERFGYKVAELQLKEGETTFEFIAHRDLHAFEFVFRPLTDSSQVSVKKVRVVRI</sequence>
<dbReference type="Gene3D" id="3.40.50.150">
    <property type="entry name" value="Vaccinia Virus protein VP39"/>
    <property type="match status" value="1"/>
</dbReference>
<name>A0A0J5XFX2_BURCE</name>
<dbReference type="Proteomes" id="UP000036338">
    <property type="component" value="Unassembled WGS sequence"/>
</dbReference>
<dbReference type="AlphaFoldDB" id="A0A0J5XFX2"/>
<evidence type="ECO:0000313" key="1">
    <source>
        <dbReference type="EMBL" id="KML62693.1"/>
    </source>
</evidence>
<dbReference type="PATRIC" id="fig|292.27.peg.6041"/>
<proteinExistence type="predicted"/>
<protein>
    <recommendedName>
        <fullName evidence="3">FkbM family methyltransferase</fullName>
    </recommendedName>
</protein>
<comment type="caution">
    <text evidence="1">The sequence shown here is derived from an EMBL/GenBank/DDBJ whole genome shotgun (WGS) entry which is preliminary data.</text>
</comment>
<dbReference type="SUPFAM" id="SSF53335">
    <property type="entry name" value="S-adenosyl-L-methionine-dependent methyltransferases"/>
    <property type="match status" value="1"/>
</dbReference>
<evidence type="ECO:0000313" key="2">
    <source>
        <dbReference type="Proteomes" id="UP000036338"/>
    </source>
</evidence>
<organism evidence="1 2">
    <name type="scientific">Burkholderia cepacia</name>
    <name type="common">Pseudomonas cepacia</name>
    <dbReference type="NCBI Taxonomy" id="292"/>
    <lineage>
        <taxon>Bacteria</taxon>
        <taxon>Pseudomonadati</taxon>
        <taxon>Pseudomonadota</taxon>
        <taxon>Betaproteobacteria</taxon>
        <taxon>Burkholderiales</taxon>
        <taxon>Burkholderiaceae</taxon>
        <taxon>Burkholderia</taxon>
        <taxon>Burkholderia cepacia complex</taxon>
    </lineage>
</organism>
<gene>
    <name evidence="1" type="ORF">VL15_02355</name>
</gene>
<dbReference type="InterPro" id="IPR029063">
    <property type="entry name" value="SAM-dependent_MTases_sf"/>
</dbReference>
<reference evidence="1 2" key="1">
    <citation type="submission" date="2015-05" db="EMBL/GenBank/DDBJ databases">
        <title>Draft genome of Burkholderia cepacia LK29.</title>
        <authorList>
            <person name="Chan X.Y."/>
        </authorList>
    </citation>
    <scope>NUCLEOTIDE SEQUENCE [LARGE SCALE GENOMIC DNA]</scope>
    <source>
        <strain evidence="1 2">LK29</strain>
    </source>
</reference>
<dbReference type="EMBL" id="LDWR01000005">
    <property type="protein sequence ID" value="KML62693.1"/>
    <property type="molecule type" value="Genomic_DNA"/>
</dbReference>
<accession>A0A0J5XFX2</accession>
<evidence type="ECO:0008006" key="3">
    <source>
        <dbReference type="Google" id="ProtNLM"/>
    </source>
</evidence>